<evidence type="ECO:0008006" key="3">
    <source>
        <dbReference type="Google" id="ProtNLM"/>
    </source>
</evidence>
<protein>
    <recommendedName>
        <fullName evidence="3">Transcription factor domain-containing protein</fullName>
    </recommendedName>
</protein>
<dbReference type="EMBL" id="ML738369">
    <property type="protein sequence ID" value="KAE8309293.1"/>
    <property type="molecule type" value="Genomic_DNA"/>
</dbReference>
<evidence type="ECO:0000313" key="2">
    <source>
        <dbReference type="Proteomes" id="UP000325433"/>
    </source>
</evidence>
<keyword evidence="2" id="KW-1185">Reference proteome</keyword>
<gene>
    <name evidence="1" type="ORF">BDV41DRAFT_567467</name>
</gene>
<name>A0A5N6VLG2_9EURO</name>
<dbReference type="Proteomes" id="UP000325433">
    <property type="component" value="Unassembled WGS sequence"/>
</dbReference>
<evidence type="ECO:0000313" key="1">
    <source>
        <dbReference type="EMBL" id="KAE8309293.1"/>
    </source>
</evidence>
<dbReference type="AlphaFoldDB" id="A0A5N6VLG2"/>
<reference evidence="2" key="1">
    <citation type="submission" date="2019-04" db="EMBL/GenBank/DDBJ databases">
        <title>Friends and foes A comparative genomics studyof 23 Aspergillus species from section Flavi.</title>
        <authorList>
            <consortium name="DOE Joint Genome Institute"/>
            <person name="Kjaerbolling I."/>
            <person name="Vesth T."/>
            <person name="Frisvad J.C."/>
            <person name="Nybo J.L."/>
            <person name="Theobald S."/>
            <person name="Kildgaard S."/>
            <person name="Isbrandt T."/>
            <person name="Kuo A."/>
            <person name="Sato A."/>
            <person name="Lyhne E.K."/>
            <person name="Kogle M.E."/>
            <person name="Wiebenga A."/>
            <person name="Kun R.S."/>
            <person name="Lubbers R.J."/>
            <person name="Makela M.R."/>
            <person name="Barry K."/>
            <person name="Chovatia M."/>
            <person name="Clum A."/>
            <person name="Daum C."/>
            <person name="Haridas S."/>
            <person name="He G."/>
            <person name="LaButti K."/>
            <person name="Lipzen A."/>
            <person name="Mondo S."/>
            <person name="Riley R."/>
            <person name="Salamov A."/>
            <person name="Simmons B.A."/>
            <person name="Magnuson J.K."/>
            <person name="Henrissat B."/>
            <person name="Mortensen U.H."/>
            <person name="Larsen T.O."/>
            <person name="Devries R.P."/>
            <person name="Grigoriev I.V."/>
            <person name="Machida M."/>
            <person name="Baker S.E."/>
            <person name="Andersen M.R."/>
        </authorList>
    </citation>
    <scope>NUCLEOTIDE SEQUENCE [LARGE SCALE GENOMIC DNA]</scope>
    <source>
        <strain evidence="2">CBS 130015</strain>
    </source>
</reference>
<proteinExistence type="predicted"/>
<accession>A0A5N6VLG2</accession>
<sequence>MSLASRQLDHIEQRQNSLTLELYQYTIRLLIGQAPTKADATVLATCTLLCVHEMMASGVSEWRRHLKISFCSGKTTLIPTAFWTDDMSIMSAAADGDIDNYCNLVILVFAKIVNLLATFSLSNRIPELEPRVSMIVLWNELQEWYRLRPKQVYPLLRSDCTPSNTLPNVVFTQSSSVCGNTSYHAGSILLLQAGLLTTTVQARSPRVVEDVMNSRLFRLKVQPHGSTENPDM</sequence>
<organism evidence="1 2">
    <name type="scientific">Aspergillus transmontanensis</name>
    <dbReference type="NCBI Taxonomy" id="1034304"/>
    <lineage>
        <taxon>Eukaryota</taxon>
        <taxon>Fungi</taxon>
        <taxon>Dikarya</taxon>
        <taxon>Ascomycota</taxon>
        <taxon>Pezizomycotina</taxon>
        <taxon>Eurotiomycetes</taxon>
        <taxon>Eurotiomycetidae</taxon>
        <taxon>Eurotiales</taxon>
        <taxon>Aspergillaceae</taxon>
        <taxon>Aspergillus</taxon>
        <taxon>Aspergillus subgen. Circumdati</taxon>
    </lineage>
</organism>